<dbReference type="InterPro" id="IPR002908">
    <property type="entry name" value="Frataxin/CyaY"/>
</dbReference>
<dbReference type="NCBIfam" id="TIGR03421">
    <property type="entry name" value="FeS_CyaY"/>
    <property type="match status" value="1"/>
</dbReference>
<accession>A0ABU5EC54</accession>
<dbReference type="Pfam" id="PF01491">
    <property type="entry name" value="Frataxin_Cyay"/>
    <property type="match status" value="1"/>
</dbReference>
<dbReference type="SMART" id="SM01219">
    <property type="entry name" value="Frataxin_Cyay"/>
    <property type="match status" value="1"/>
</dbReference>
<evidence type="ECO:0000313" key="4">
    <source>
        <dbReference type="Proteomes" id="UP001279642"/>
    </source>
</evidence>
<evidence type="ECO:0000313" key="3">
    <source>
        <dbReference type="EMBL" id="MDY0883446.1"/>
    </source>
</evidence>
<comment type="similarity">
    <text evidence="1">Belongs to the frataxin family.</text>
</comment>
<dbReference type="Proteomes" id="UP001279642">
    <property type="component" value="Unassembled WGS sequence"/>
</dbReference>
<name>A0ABU5EC54_9PROT</name>
<organism evidence="3 4">
    <name type="scientific">Dongia soli</name>
    <dbReference type="NCBI Taxonomy" id="600628"/>
    <lineage>
        <taxon>Bacteria</taxon>
        <taxon>Pseudomonadati</taxon>
        <taxon>Pseudomonadota</taxon>
        <taxon>Alphaproteobacteria</taxon>
        <taxon>Rhodospirillales</taxon>
        <taxon>Dongiaceae</taxon>
        <taxon>Dongia</taxon>
    </lineage>
</organism>
<dbReference type="PANTHER" id="PTHR16821">
    <property type="entry name" value="FRATAXIN"/>
    <property type="match status" value="1"/>
</dbReference>
<comment type="caution">
    <text evidence="3">The sequence shown here is derived from an EMBL/GenBank/DDBJ whole genome shotgun (WGS) entry which is preliminary data.</text>
</comment>
<reference evidence="3 4" key="1">
    <citation type="journal article" date="2016" name="Antonie Van Leeuwenhoek">
        <title>Dongia soli sp. nov., isolated from soil from Dokdo, Korea.</title>
        <authorList>
            <person name="Kim D.U."/>
            <person name="Lee H."/>
            <person name="Kim H."/>
            <person name="Kim S.G."/>
            <person name="Ka J.O."/>
        </authorList>
    </citation>
    <scope>NUCLEOTIDE SEQUENCE [LARGE SCALE GENOMIC DNA]</scope>
    <source>
        <strain evidence="3 4">D78</strain>
    </source>
</reference>
<dbReference type="EMBL" id="JAXCLW010000002">
    <property type="protein sequence ID" value="MDY0883446.1"/>
    <property type="molecule type" value="Genomic_DNA"/>
</dbReference>
<dbReference type="SUPFAM" id="SSF55387">
    <property type="entry name" value="Frataxin/Nqo15-like"/>
    <property type="match status" value="1"/>
</dbReference>
<dbReference type="InterPro" id="IPR036524">
    <property type="entry name" value="Frataxin/CyaY_sf"/>
</dbReference>
<keyword evidence="2" id="KW-0408">Iron</keyword>
<gene>
    <name evidence="3" type="primary">cyaY</name>
    <name evidence="3" type="ORF">SMD27_11375</name>
</gene>
<keyword evidence="4" id="KW-1185">Reference proteome</keyword>
<dbReference type="RefSeq" id="WP_320508482.1">
    <property type="nucleotide sequence ID" value="NZ_JAXCLW010000002.1"/>
</dbReference>
<sequence length="113" mass="12462">MDQGTFERQASAVLEDLFDRIDEELGDLIDADYEGGILTLRLSDGRTYLLNKHGPNREIWLSSPVSGAWHYAWDEGAGLWRSTRSAGEGPDNLHGLLTAELSEITGGDVDLED</sequence>
<evidence type="ECO:0000256" key="2">
    <source>
        <dbReference type="ARBA" id="ARBA00023004"/>
    </source>
</evidence>
<evidence type="ECO:0000256" key="1">
    <source>
        <dbReference type="ARBA" id="ARBA00008183"/>
    </source>
</evidence>
<dbReference type="Gene3D" id="3.30.920.10">
    <property type="entry name" value="Frataxin/CyaY"/>
    <property type="match status" value="1"/>
</dbReference>
<proteinExistence type="inferred from homology"/>
<dbReference type="PROSITE" id="PS50810">
    <property type="entry name" value="FRATAXIN_2"/>
    <property type="match status" value="1"/>
</dbReference>
<protein>
    <submittedName>
        <fullName evidence="3">Iron donor protein CyaY</fullName>
    </submittedName>
</protein>
<dbReference type="PANTHER" id="PTHR16821:SF2">
    <property type="entry name" value="FRATAXIN, MITOCHONDRIAL"/>
    <property type="match status" value="1"/>
</dbReference>